<sequence length="295" mass="32883">MVGRLKESLGRALCQYPMFTGRVRWAGPDEGRDGRELVIVSNDSGMRLVEAKYPMHMDEFLRLEDREAAESELVYWDDLKEQDPQFCPLAYIQVTDFECGGYSIGLSLSALLGDTSELSGFLEHLAATHLDIFFKQNKLPAFYLPKRKSTKLYPVPNNLARRRHAGQTLLYRIHNPESSTAELNGLALSCIKDAERKLGVDLGPDFELTLCTKDGSTGDLAVEKCKGLTWVGLNALPKLNGAKWDDKIFDQVTFWEGHKPVRGAYWIGLGVDEGLVMVYTSPLGDSAIHITVSVP</sequence>
<dbReference type="InterPro" id="IPR023213">
    <property type="entry name" value="CAT-like_dom_sf"/>
</dbReference>
<dbReference type="InterPro" id="IPR050317">
    <property type="entry name" value="Plant_Fungal_Acyltransferase"/>
</dbReference>
<dbReference type="GO" id="GO:0016747">
    <property type="term" value="F:acyltransferase activity, transferring groups other than amino-acyl groups"/>
    <property type="evidence" value="ECO:0007669"/>
    <property type="project" value="TreeGrafter"/>
</dbReference>
<dbReference type="Gramene" id="Kaladp0096s0016.1.v1.1">
    <property type="protein sequence ID" value="Kaladp0096s0016.1.v1.1"/>
    <property type="gene ID" value="Kaladp0096s0016.v1.1"/>
</dbReference>
<dbReference type="EnsemblPlants" id="Kaladp0096s0016.1.v1.1">
    <property type="protein sequence ID" value="Kaladp0096s0016.1.v1.1"/>
    <property type="gene ID" value="Kaladp0096s0016.v1.1"/>
</dbReference>
<keyword evidence="3" id="KW-1185">Reference proteome</keyword>
<name>A0A7N0V494_KALFE</name>
<comment type="similarity">
    <text evidence="1">Belongs to the plant acyltransferase family.</text>
</comment>
<evidence type="ECO:0000313" key="3">
    <source>
        <dbReference type="Proteomes" id="UP000594263"/>
    </source>
</evidence>
<evidence type="ECO:0000313" key="2">
    <source>
        <dbReference type="EnsemblPlants" id="Kaladp0096s0016.1.v1.1"/>
    </source>
</evidence>
<dbReference type="AlphaFoldDB" id="A0A7N0V494"/>
<reference evidence="2" key="1">
    <citation type="submission" date="2021-01" db="UniProtKB">
        <authorList>
            <consortium name="EnsemblPlants"/>
        </authorList>
    </citation>
    <scope>IDENTIFICATION</scope>
</reference>
<evidence type="ECO:0000256" key="1">
    <source>
        <dbReference type="ARBA" id="ARBA00009861"/>
    </source>
</evidence>
<dbReference type="OMA" id="PIDASHW"/>
<accession>A0A7N0V494</accession>
<dbReference type="Gene3D" id="3.30.559.10">
    <property type="entry name" value="Chloramphenicol acetyltransferase-like domain"/>
    <property type="match status" value="1"/>
</dbReference>
<dbReference type="PANTHER" id="PTHR31642:SF299">
    <property type="entry name" value="OS02G0653400 PROTEIN"/>
    <property type="match status" value="1"/>
</dbReference>
<organism evidence="2 3">
    <name type="scientific">Kalanchoe fedtschenkoi</name>
    <name type="common">Lavender scallops</name>
    <name type="synonym">South American air plant</name>
    <dbReference type="NCBI Taxonomy" id="63787"/>
    <lineage>
        <taxon>Eukaryota</taxon>
        <taxon>Viridiplantae</taxon>
        <taxon>Streptophyta</taxon>
        <taxon>Embryophyta</taxon>
        <taxon>Tracheophyta</taxon>
        <taxon>Spermatophyta</taxon>
        <taxon>Magnoliopsida</taxon>
        <taxon>eudicotyledons</taxon>
        <taxon>Gunneridae</taxon>
        <taxon>Pentapetalae</taxon>
        <taxon>Saxifragales</taxon>
        <taxon>Crassulaceae</taxon>
        <taxon>Kalanchoe</taxon>
    </lineage>
</organism>
<proteinExistence type="inferred from homology"/>
<dbReference type="Pfam" id="PF02458">
    <property type="entry name" value="Transferase"/>
    <property type="match status" value="1"/>
</dbReference>
<dbReference type="PANTHER" id="PTHR31642">
    <property type="entry name" value="TRICHOTHECENE 3-O-ACETYLTRANSFERASE"/>
    <property type="match status" value="1"/>
</dbReference>
<protein>
    <submittedName>
        <fullName evidence="2">Uncharacterized protein</fullName>
    </submittedName>
</protein>
<dbReference type="Proteomes" id="UP000594263">
    <property type="component" value="Unplaced"/>
</dbReference>